<dbReference type="SUPFAM" id="SSF111369">
    <property type="entry name" value="HlyD-like secretion proteins"/>
    <property type="match status" value="1"/>
</dbReference>
<feature type="coiled-coil region" evidence="3">
    <location>
        <begin position="170"/>
        <end position="204"/>
    </location>
</feature>
<keyword evidence="2 3" id="KW-0175">Coiled coil</keyword>
<protein>
    <submittedName>
        <fullName evidence="9">Efflux RND transporter periplasmic adaptor subunit</fullName>
    </submittedName>
</protein>
<evidence type="ECO:0000259" key="6">
    <source>
        <dbReference type="Pfam" id="PF25876"/>
    </source>
</evidence>
<feature type="region of interest" description="Disordered" evidence="4">
    <location>
        <begin position="415"/>
        <end position="439"/>
    </location>
</feature>
<dbReference type="Pfam" id="PF25876">
    <property type="entry name" value="HH_MFP_RND"/>
    <property type="match status" value="1"/>
</dbReference>
<dbReference type="Pfam" id="PF25954">
    <property type="entry name" value="Beta-barrel_RND_2"/>
    <property type="match status" value="1"/>
</dbReference>
<reference evidence="9 10" key="1">
    <citation type="submission" date="2021-02" db="EMBL/GenBank/DDBJ databases">
        <title>De Novo genome assembly of isolated myxobacteria.</title>
        <authorList>
            <person name="Stevens D.C."/>
        </authorList>
    </citation>
    <scope>NUCLEOTIDE SEQUENCE [LARGE SCALE GENOMIC DNA]</scope>
    <source>
        <strain evidence="10">SCPEA02</strain>
    </source>
</reference>
<dbReference type="Gene3D" id="2.40.50.100">
    <property type="match status" value="1"/>
</dbReference>
<evidence type="ECO:0000256" key="3">
    <source>
        <dbReference type="SAM" id="Coils"/>
    </source>
</evidence>
<keyword evidence="5" id="KW-0812">Transmembrane</keyword>
<evidence type="ECO:0000256" key="4">
    <source>
        <dbReference type="SAM" id="MobiDB-lite"/>
    </source>
</evidence>
<evidence type="ECO:0000256" key="1">
    <source>
        <dbReference type="ARBA" id="ARBA00009477"/>
    </source>
</evidence>
<dbReference type="InterPro" id="IPR058625">
    <property type="entry name" value="MdtA-like_BSH"/>
</dbReference>
<dbReference type="EMBL" id="CP071090">
    <property type="protein sequence ID" value="QSQ21182.1"/>
    <property type="molecule type" value="Genomic_DNA"/>
</dbReference>
<name>A0ABX7NQQ4_9BACT</name>
<sequence length="439" mass="46284">MKVVSEAPRSLEVPAPAVPEVEERKRRMPWWGWALLAVAVVGAMGFWRARSRPVDPAAAFQTAKVEPRRITTKVTATGTLSALVTVEVGSQVSGRIQELLADFNSEVKKGQVIARLDPQLLNAAVERAKANLVAARASVTKARVSAENSRKQAERSRTLRQQQFISQADLETAEATAETARAEVAAMEGQLAQAQAALSEADVNLRNATIVSPTDGVVISRDVDVGQTVAASLQAPKLFTIAEDLRKMQVHTSVAEADVGRLQAGMTATFTVDAWPGEHFTGTIRQIRNAATTTQNVVTYDAVIDVANTELKLKPGMTANVTIVTAKKDNVLAVPNAALRFRPAATEGAPPEGAAPERAEDGSRVLYVLRPQALSPVPARVRTGLTDGSFTELVEGDLHAGDTIVTGQAATSTGAAATAAPGGMGARPGGMRPPGRGPF</sequence>
<proteinExistence type="inferred from homology"/>
<feature type="domain" description="Multidrug resistance protein MdtA-like barrel-sandwich hybrid" evidence="7">
    <location>
        <begin position="85"/>
        <end position="236"/>
    </location>
</feature>
<dbReference type="InterPro" id="IPR058624">
    <property type="entry name" value="MdtA-like_HH"/>
</dbReference>
<keyword evidence="5" id="KW-1133">Transmembrane helix</keyword>
<dbReference type="Pfam" id="PF25917">
    <property type="entry name" value="BSH_RND"/>
    <property type="match status" value="1"/>
</dbReference>
<dbReference type="InterPro" id="IPR006143">
    <property type="entry name" value="RND_pump_MFP"/>
</dbReference>
<feature type="transmembrane region" description="Helical" evidence="5">
    <location>
        <begin position="30"/>
        <end position="47"/>
    </location>
</feature>
<dbReference type="PANTHER" id="PTHR30469">
    <property type="entry name" value="MULTIDRUG RESISTANCE PROTEIN MDTA"/>
    <property type="match status" value="1"/>
</dbReference>
<dbReference type="Gene3D" id="2.40.30.170">
    <property type="match status" value="1"/>
</dbReference>
<evidence type="ECO:0000256" key="5">
    <source>
        <dbReference type="SAM" id="Phobius"/>
    </source>
</evidence>
<evidence type="ECO:0000259" key="7">
    <source>
        <dbReference type="Pfam" id="PF25917"/>
    </source>
</evidence>
<dbReference type="Proteomes" id="UP000662747">
    <property type="component" value="Chromosome"/>
</dbReference>
<feature type="domain" description="CusB-like beta-barrel" evidence="8">
    <location>
        <begin position="251"/>
        <end position="325"/>
    </location>
</feature>
<feature type="compositionally biased region" description="Low complexity" evidence="4">
    <location>
        <begin position="429"/>
        <end position="439"/>
    </location>
</feature>
<dbReference type="NCBIfam" id="TIGR01730">
    <property type="entry name" value="RND_mfp"/>
    <property type="match status" value="1"/>
</dbReference>
<organism evidence="9 10">
    <name type="scientific">Pyxidicoccus parkwayensis</name>
    <dbReference type="NCBI Taxonomy" id="2813578"/>
    <lineage>
        <taxon>Bacteria</taxon>
        <taxon>Pseudomonadati</taxon>
        <taxon>Myxococcota</taxon>
        <taxon>Myxococcia</taxon>
        <taxon>Myxococcales</taxon>
        <taxon>Cystobacterineae</taxon>
        <taxon>Myxococcaceae</taxon>
        <taxon>Pyxidicoccus</taxon>
    </lineage>
</organism>
<evidence type="ECO:0000256" key="2">
    <source>
        <dbReference type="ARBA" id="ARBA00023054"/>
    </source>
</evidence>
<keyword evidence="10" id="KW-1185">Reference proteome</keyword>
<evidence type="ECO:0000313" key="10">
    <source>
        <dbReference type="Proteomes" id="UP000662747"/>
    </source>
</evidence>
<dbReference type="InterPro" id="IPR058792">
    <property type="entry name" value="Beta-barrel_RND_2"/>
</dbReference>
<dbReference type="Gene3D" id="6.10.140.1990">
    <property type="match status" value="1"/>
</dbReference>
<evidence type="ECO:0000313" key="9">
    <source>
        <dbReference type="EMBL" id="QSQ21182.1"/>
    </source>
</evidence>
<evidence type="ECO:0000259" key="8">
    <source>
        <dbReference type="Pfam" id="PF25954"/>
    </source>
</evidence>
<comment type="similarity">
    <text evidence="1">Belongs to the membrane fusion protein (MFP) (TC 8.A.1) family.</text>
</comment>
<keyword evidence="5" id="KW-0472">Membrane</keyword>
<dbReference type="PANTHER" id="PTHR30469:SF33">
    <property type="entry name" value="SLR1207 PROTEIN"/>
    <property type="match status" value="1"/>
</dbReference>
<feature type="domain" description="Multidrug resistance protein MdtA-like alpha-helical hairpin" evidence="6">
    <location>
        <begin position="133"/>
        <end position="206"/>
    </location>
</feature>
<accession>A0ABX7NQQ4</accession>
<gene>
    <name evidence="9" type="ORF">JY651_39260</name>
</gene>
<dbReference type="InterPro" id="IPR030190">
    <property type="entry name" value="MacA_alpha-hairpin_sf"/>
</dbReference>